<evidence type="ECO:0000313" key="1">
    <source>
        <dbReference type="EMBL" id="RMZ99692.1"/>
    </source>
</evidence>
<proteinExistence type="predicted"/>
<comment type="caution">
    <text evidence="1">The sequence shown here is derived from an EMBL/GenBank/DDBJ whole genome shotgun (WGS) entry which is preliminary data.</text>
</comment>
<dbReference type="AlphaFoldDB" id="A0A3M7PKS0"/>
<keyword evidence="2" id="KW-1185">Reference proteome</keyword>
<evidence type="ECO:0000313" key="2">
    <source>
        <dbReference type="Proteomes" id="UP000276133"/>
    </source>
</evidence>
<accession>A0A3M7PKS0</accession>
<sequence length="81" mass="9248">METVCINTSKYTLSNDQCLSSLSKSDLHAGHKCSFNKATLEIEIHIGFRSIFVRVEFLSLLITPKNITMILQILSHTHKHY</sequence>
<protein>
    <submittedName>
        <fullName evidence="1">Uncharacterized protein</fullName>
    </submittedName>
</protein>
<reference evidence="1 2" key="1">
    <citation type="journal article" date="2018" name="Sci. Rep.">
        <title>Genomic signatures of local adaptation to the degree of environmental predictability in rotifers.</title>
        <authorList>
            <person name="Franch-Gras L."/>
            <person name="Hahn C."/>
            <person name="Garcia-Roger E.M."/>
            <person name="Carmona M.J."/>
            <person name="Serra M."/>
            <person name="Gomez A."/>
        </authorList>
    </citation>
    <scope>NUCLEOTIDE SEQUENCE [LARGE SCALE GENOMIC DNA]</scope>
    <source>
        <strain evidence="1">HYR1</strain>
    </source>
</reference>
<dbReference type="Proteomes" id="UP000276133">
    <property type="component" value="Unassembled WGS sequence"/>
</dbReference>
<name>A0A3M7PKS0_BRAPC</name>
<gene>
    <name evidence="1" type="ORF">BpHYR1_038889</name>
</gene>
<dbReference type="EMBL" id="REGN01010107">
    <property type="protein sequence ID" value="RMZ99692.1"/>
    <property type="molecule type" value="Genomic_DNA"/>
</dbReference>
<organism evidence="1 2">
    <name type="scientific">Brachionus plicatilis</name>
    <name type="common">Marine rotifer</name>
    <name type="synonym">Brachionus muelleri</name>
    <dbReference type="NCBI Taxonomy" id="10195"/>
    <lineage>
        <taxon>Eukaryota</taxon>
        <taxon>Metazoa</taxon>
        <taxon>Spiralia</taxon>
        <taxon>Gnathifera</taxon>
        <taxon>Rotifera</taxon>
        <taxon>Eurotatoria</taxon>
        <taxon>Monogononta</taxon>
        <taxon>Pseudotrocha</taxon>
        <taxon>Ploima</taxon>
        <taxon>Brachionidae</taxon>
        <taxon>Brachionus</taxon>
    </lineage>
</organism>